<dbReference type="PANTHER" id="PTHR23105">
    <property type="entry name" value="RIBOSOMAL PROTEIN L7AE FAMILY MEMBER"/>
    <property type="match status" value="1"/>
</dbReference>
<dbReference type="InterPro" id="IPR018492">
    <property type="entry name" value="Ribosomal_eL8/Nhp2"/>
</dbReference>
<dbReference type="InterPro" id="IPR050257">
    <property type="entry name" value="eL8/uL1-like"/>
</dbReference>
<evidence type="ECO:0000313" key="5">
    <source>
        <dbReference type="EMBL" id="CAB3222969.1"/>
    </source>
</evidence>
<dbReference type="InterPro" id="IPR004038">
    <property type="entry name" value="Ribosomal_eL8/eL30/eS12/Gad45"/>
</dbReference>
<name>A0A8S0YTP1_ARCPL</name>
<proteinExistence type="inferred from homology"/>
<comment type="caution">
    <text evidence="5">The sequence shown here is derived from an EMBL/GenBank/DDBJ whole genome shotgun (WGS) entry which is preliminary data.</text>
</comment>
<dbReference type="PRINTS" id="PR00881">
    <property type="entry name" value="L7ARS6FAMILY"/>
</dbReference>
<accession>A0A8S0YTP1</accession>
<dbReference type="GO" id="GO:0003723">
    <property type="term" value="F:RNA binding"/>
    <property type="evidence" value="ECO:0007669"/>
    <property type="project" value="InterPro"/>
</dbReference>
<dbReference type="AlphaFoldDB" id="A0A8S0YTP1"/>
<evidence type="ECO:0000256" key="1">
    <source>
        <dbReference type="ARBA" id="ARBA00007337"/>
    </source>
</evidence>
<dbReference type="EMBL" id="CADEBC010000123">
    <property type="protein sequence ID" value="CAB3222969.1"/>
    <property type="molecule type" value="Genomic_DNA"/>
</dbReference>
<evidence type="ECO:0000256" key="2">
    <source>
        <dbReference type="ARBA" id="ARBA00023274"/>
    </source>
</evidence>
<dbReference type="SUPFAM" id="SSF55315">
    <property type="entry name" value="L30e-like"/>
    <property type="match status" value="1"/>
</dbReference>
<dbReference type="Proteomes" id="UP000494106">
    <property type="component" value="Unassembled WGS sequence"/>
</dbReference>
<dbReference type="Gene3D" id="3.30.1330.30">
    <property type="match status" value="1"/>
</dbReference>
<dbReference type="Pfam" id="PF01248">
    <property type="entry name" value="Ribosomal_L7Ae"/>
    <property type="match status" value="1"/>
</dbReference>
<protein>
    <recommendedName>
        <fullName evidence="4">Ribosomal protein eL8/eL30/eS12/Gadd45 domain-containing protein</fullName>
    </recommendedName>
</protein>
<dbReference type="OrthoDB" id="5364946at2759"/>
<keyword evidence="6" id="KW-1185">Reference proteome</keyword>
<dbReference type="GO" id="GO:1990904">
    <property type="term" value="C:ribonucleoprotein complex"/>
    <property type="evidence" value="ECO:0007669"/>
    <property type="project" value="UniProtKB-KW"/>
</dbReference>
<evidence type="ECO:0000256" key="3">
    <source>
        <dbReference type="SAM" id="MobiDB-lite"/>
    </source>
</evidence>
<feature type="region of interest" description="Disordered" evidence="3">
    <location>
        <begin position="1"/>
        <end position="24"/>
    </location>
</feature>
<reference evidence="5 6" key="1">
    <citation type="submission" date="2020-04" db="EMBL/GenBank/DDBJ databases">
        <authorList>
            <person name="Wallbank WR R."/>
            <person name="Pardo Diaz C."/>
            <person name="Kozak K."/>
            <person name="Martin S."/>
            <person name="Jiggins C."/>
            <person name="Moest M."/>
            <person name="Warren A I."/>
            <person name="Byers J.R.P. K."/>
            <person name="Montejo-Kovacevich G."/>
            <person name="Yen C E."/>
        </authorList>
    </citation>
    <scope>NUCLEOTIDE SEQUENCE [LARGE SCALE GENOMIC DNA]</scope>
</reference>
<sequence>MGKVKKEPVEQDEQDVADVSMKTEPQGYDEKVEHCAVIAKPMAPKKLSKKIYKLIKKSSSHKNYIRNGLKIVQKQLRLGEKGLVFFAGDISPIEIMCHLPAVCEEKDVPYCYTPSRKDIGAAMGTMRGCIMVLVKQHDDYKDLYDERSMDLPCGCRIHPVVDSTAPGNLLGVGTIKLIDFNWWLVASLPELEKLGKFIKEGCMIL</sequence>
<evidence type="ECO:0000313" key="6">
    <source>
        <dbReference type="Proteomes" id="UP000494106"/>
    </source>
</evidence>
<feature type="domain" description="Ribosomal protein eL8/eL30/eS12/Gadd45" evidence="4">
    <location>
        <begin position="49"/>
        <end position="143"/>
    </location>
</feature>
<organism evidence="5 6">
    <name type="scientific">Arctia plantaginis</name>
    <name type="common">Wood tiger moth</name>
    <name type="synonym">Phalaena plantaginis</name>
    <dbReference type="NCBI Taxonomy" id="874455"/>
    <lineage>
        <taxon>Eukaryota</taxon>
        <taxon>Metazoa</taxon>
        <taxon>Ecdysozoa</taxon>
        <taxon>Arthropoda</taxon>
        <taxon>Hexapoda</taxon>
        <taxon>Insecta</taxon>
        <taxon>Pterygota</taxon>
        <taxon>Neoptera</taxon>
        <taxon>Endopterygota</taxon>
        <taxon>Lepidoptera</taxon>
        <taxon>Glossata</taxon>
        <taxon>Ditrysia</taxon>
        <taxon>Noctuoidea</taxon>
        <taxon>Erebidae</taxon>
        <taxon>Arctiinae</taxon>
        <taxon>Arctia</taxon>
    </lineage>
</organism>
<gene>
    <name evidence="5" type="ORF">APLA_LOCUS1394</name>
</gene>
<dbReference type="InterPro" id="IPR029064">
    <property type="entry name" value="Ribosomal_eL30-like_sf"/>
</dbReference>
<comment type="similarity">
    <text evidence="1">Belongs to the eukaryotic ribosomal protein eL8 family.</text>
</comment>
<keyword evidence="2" id="KW-0687">Ribonucleoprotein</keyword>
<evidence type="ECO:0000259" key="4">
    <source>
        <dbReference type="Pfam" id="PF01248"/>
    </source>
</evidence>